<evidence type="ECO:0000256" key="1">
    <source>
        <dbReference type="ARBA" id="ARBA00022723"/>
    </source>
</evidence>
<evidence type="ECO:0000313" key="10">
    <source>
        <dbReference type="Proteomes" id="UP001626550"/>
    </source>
</evidence>
<dbReference type="PANTHER" id="PTHR10865">
    <property type="entry name" value="METASTASIS-ASSOCIATED PROTEIN AND MESODERM INDUCTION EARLY RESPONSE PROTEIN"/>
    <property type="match status" value="1"/>
</dbReference>
<dbReference type="Gene3D" id="4.10.1240.50">
    <property type="match status" value="1"/>
</dbReference>
<dbReference type="GO" id="GO:0003677">
    <property type="term" value="F:DNA binding"/>
    <property type="evidence" value="ECO:0007669"/>
    <property type="project" value="UniProtKB-KW"/>
</dbReference>
<dbReference type="PROSITE" id="PS51038">
    <property type="entry name" value="BAH"/>
    <property type="match status" value="1"/>
</dbReference>
<evidence type="ECO:0000256" key="5">
    <source>
        <dbReference type="ARBA" id="ARBA00023242"/>
    </source>
</evidence>
<keyword evidence="1" id="KW-0479">Metal-binding</keyword>
<dbReference type="Gene3D" id="2.30.30.490">
    <property type="match status" value="1"/>
</dbReference>
<dbReference type="InterPro" id="IPR017884">
    <property type="entry name" value="SANT_dom"/>
</dbReference>
<dbReference type="Gene3D" id="1.10.10.60">
    <property type="entry name" value="Homeodomain-like"/>
    <property type="match status" value="1"/>
</dbReference>
<evidence type="ECO:0000259" key="7">
    <source>
        <dbReference type="PROSITE" id="PS51156"/>
    </source>
</evidence>
<evidence type="ECO:0000259" key="8">
    <source>
        <dbReference type="PROSITE" id="PS51293"/>
    </source>
</evidence>
<dbReference type="InterPro" id="IPR009057">
    <property type="entry name" value="Homeodomain-like_sf"/>
</dbReference>
<dbReference type="FunFam" id="1.10.10.60:FF:000012">
    <property type="entry name" value="Metastasis-associated 1 family, member 3"/>
    <property type="match status" value="1"/>
</dbReference>
<dbReference type="Proteomes" id="UP001626550">
    <property type="component" value="Unassembled WGS sequence"/>
</dbReference>
<reference evidence="9 10" key="1">
    <citation type="submission" date="2024-11" db="EMBL/GenBank/DDBJ databases">
        <title>Adaptive evolution of stress response genes in parasites aligns with host niche diversity.</title>
        <authorList>
            <person name="Hahn C."/>
            <person name="Resl P."/>
        </authorList>
    </citation>
    <scope>NUCLEOTIDE SEQUENCE [LARGE SCALE GENOMIC DNA]</scope>
    <source>
        <strain evidence="9">EGGRZ-B1_66</strain>
        <tissue evidence="9">Body</tissue>
    </source>
</reference>
<dbReference type="PANTHER" id="PTHR10865:SF29">
    <property type="entry name" value="METASTASIS ASSOCIATED 1-LIKE, ISOFORM D"/>
    <property type="match status" value="1"/>
</dbReference>
<keyword evidence="10" id="KW-1185">Reference proteome</keyword>
<dbReference type="AlphaFoldDB" id="A0ABD2Q8L7"/>
<name>A0ABD2Q8L7_9PLAT</name>
<keyword evidence="5" id="KW-0539">Nucleus</keyword>
<dbReference type="InterPro" id="IPR000949">
    <property type="entry name" value="ELM2_dom"/>
</dbReference>
<keyword evidence="3" id="KW-0862">Zinc</keyword>
<evidence type="ECO:0000256" key="3">
    <source>
        <dbReference type="ARBA" id="ARBA00022833"/>
    </source>
</evidence>
<dbReference type="InterPro" id="IPR000679">
    <property type="entry name" value="Znf_GATA"/>
</dbReference>
<dbReference type="GO" id="GO:0005634">
    <property type="term" value="C:nucleus"/>
    <property type="evidence" value="ECO:0007669"/>
    <property type="project" value="UniProtKB-ARBA"/>
</dbReference>
<dbReference type="InterPro" id="IPR001025">
    <property type="entry name" value="BAH_dom"/>
</dbReference>
<dbReference type="Pfam" id="PF01448">
    <property type="entry name" value="ELM2"/>
    <property type="match status" value="1"/>
</dbReference>
<feature type="domain" description="ELM2" evidence="7">
    <location>
        <begin position="109"/>
        <end position="216"/>
    </location>
</feature>
<dbReference type="GO" id="GO:0008270">
    <property type="term" value="F:zinc ion binding"/>
    <property type="evidence" value="ECO:0007669"/>
    <property type="project" value="UniProtKB-KW"/>
</dbReference>
<keyword evidence="4" id="KW-0238">DNA-binding</keyword>
<feature type="domain" description="BAH" evidence="6">
    <location>
        <begin position="1"/>
        <end position="108"/>
    </location>
</feature>
<dbReference type="Pfam" id="PF01426">
    <property type="entry name" value="BAH"/>
    <property type="match status" value="1"/>
</dbReference>
<dbReference type="SMART" id="SM00401">
    <property type="entry name" value="ZnF_GATA"/>
    <property type="match status" value="1"/>
</dbReference>
<protein>
    <submittedName>
        <fullName evidence="9">Metastasis-associated protein mta2</fullName>
    </submittedName>
</protein>
<dbReference type="InterPro" id="IPR001005">
    <property type="entry name" value="SANT/Myb"/>
</dbReference>
<sequence>MSAVEAKVLCLYRRRDIPENLKSLADKNQSEALHQSTESGGEELQKLKHRELFVSRTVETLQATHIRGKCHVKFHYDEEPLLPYLQKEDSFFFQLVYNPQQKTLQTDRSSIRLGASYQATIPEVQKDCQSASSREKLQWQPSHDISDCEFSSYLTIVRSLATMARAHHWPSIMRQPSLSLAASSACRDCTLQLALDALHRCEYKTFDAIKALCPGGCQLINFDELDNWSAYDGNLFEEALEKYGKNFVDIQSDVLHWKSVRSIVNFYYMWKTTDNYVQQKKLKAIEAEYQLKQVYIPNFNKPQSCVLYSSAGDPSKADAACDSCDTTSSSQWFALGPSGCMLKVCCDCWSYWKRYGDLKKSSVVDKLALATAKYVYKCSVAVCSASTETREELRLHLEKEHAHSASSASAMANCSVPVRVSFKDSTAIFNGDKVRDKDFVSLAAKPDLNEKNPLNFQLHVSPAWKLNRRLNKELLKLTHRLCKHPFSPLADRQHWLKMDKNLLKDKKGLVGAQTKSKKRIDTELNRLALRASLVVNPVNEQVERMLACKLKRVNGDLHHEDEAKKRCLSRPITTAAATTTSKTPKKSLFSKTQLFMASDSFKIDRKKQLYPPFLRKLSRQPNVSLESSRYHLMQNMFKEREDED</sequence>
<feature type="domain" description="SANT" evidence="8">
    <location>
        <begin position="223"/>
        <end position="275"/>
    </location>
</feature>
<dbReference type="PROSITE" id="PS51293">
    <property type="entry name" value="SANT"/>
    <property type="match status" value="1"/>
</dbReference>
<accession>A0ABD2Q8L7</accession>
<evidence type="ECO:0000259" key="6">
    <source>
        <dbReference type="PROSITE" id="PS51038"/>
    </source>
</evidence>
<dbReference type="InterPro" id="IPR043151">
    <property type="entry name" value="BAH_sf"/>
</dbReference>
<organism evidence="9 10">
    <name type="scientific">Cichlidogyrus casuarinus</name>
    <dbReference type="NCBI Taxonomy" id="1844966"/>
    <lineage>
        <taxon>Eukaryota</taxon>
        <taxon>Metazoa</taxon>
        <taxon>Spiralia</taxon>
        <taxon>Lophotrochozoa</taxon>
        <taxon>Platyhelminthes</taxon>
        <taxon>Monogenea</taxon>
        <taxon>Monopisthocotylea</taxon>
        <taxon>Dactylogyridea</taxon>
        <taxon>Ancyrocephalidae</taxon>
        <taxon>Cichlidogyrus</taxon>
    </lineage>
</organism>
<dbReference type="SUPFAM" id="SSF46689">
    <property type="entry name" value="Homeodomain-like"/>
    <property type="match status" value="1"/>
</dbReference>
<dbReference type="PROSITE" id="PS51156">
    <property type="entry name" value="ELM2"/>
    <property type="match status" value="1"/>
</dbReference>
<dbReference type="SMART" id="SM00717">
    <property type="entry name" value="SANT"/>
    <property type="match status" value="1"/>
</dbReference>
<dbReference type="InterPro" id="IPR040138">
    <property type="entry name" value="MIER/MTA"/>
</dbReference>
<evidence type="ECO:0000256" key="2">
    <source>
        <dbReference type="ARBA" id="ARBA00022771"/>
    </source>
</evidence>
<dbReference type="EMBL" id="JBJKFK010000639">
    <property type="protein sequence ID" value="KAL3315916.1"/>
    <property type="molecule type" value="Genomic_DNA"/>
</dbReference>
<proteinExistence type="predicted"/>
<keyword evidence="2" id="KW-0863">Zinc-finger</keyword>
<evidence type="ECO:0000256" key="4">
    <source>
        <dbReference type="ARBA" id="ARBA00023125"/>
    </source>
</evidence>
<gene>
    <name evidence="9" type="primary">MTA2_2</name>
    <name evidence="9" type="ORF">Ciccas_005444</name>
</gene>
<dbReference type="SMART" id="SM01189">
    <property type="entry name" value="ELM2"/>
    <property type="match status" value="1"/>
</dbReference>
<comment type="caution">
    <text evidence="9">The sequence shown here is derived from an EMBL/GenBank/DDBJ whole genome shotgun (WGS) entry which is preliminary data.</text>
</comment>
<evidence type="ECO:0000313" key="9">
    <source>
        <dbReference type="EMBL" id="KAL3315916.1"/>
    </source>
</evidence>